<keyword evidence="3" id="KW-1185">Reference proteome</keyword>
<reference evidence="3" key="1">
    <citation type="submission" date="2023-07" db="EMBL/GenBank/DDBJ databases">
        <title>30 novel species of actinomycetes from the DSMZ collection.</title>
        <authorList>
            <person name="Nouioui I."/>
        </authorList>
    </citation>
    <scope>NUCLEOTIDE SEQUENCE [LARGE SCALE GENOMIC DNA]</scope>
    <source>
        <strain evidence="3">DSM 45834</strain>
    </source>
</reference>
<accession>A0ABU2NGT7</accession>
<proteinExistence type="predicted"/>
<sequence length="66" mass="7097">MGDFINLSNIGILSAQTDNRGRVDHFNVDNSSSSEWEQERGYRGGSRGGNRGHGRGGKGGKGRCDD</sequence>
<dbReference type="EMBL" id="JAVREJ010000027">
    <property type="protein sequence ID" value="MDT0353171.1"/>
    <property type="molecule type" value="Genomic_DNA"/>
</dbReference>
<evidence type="ECO:0000313" key="3">
    <source>
        <dbReference type="Proteomes" id="UP001183202"/>
    </source>
</evidence>
<feature type="region of interest" description="Disordered" evidence="1">
    <location>
        <begin position="20"/>
        <end position="66"/>
    </location>
</feature>
<dbReference type="Proteomes" id="UP001183202">
    <property type="component" value="Unassembled WGS sequence"/>
</dbReference>
<feature type="compositionally biased region" description="Basic residues" evidence="1">
    <location>
        <begin position="50"/>
        <end position="66"/>
    </location>
</feature>
<organism evidence="2 3">
    <name type="scientific">Pseudonocardia charpentierae</name>
    <dbReference type="NCBI Taxonomy" id="3075545"/>
    <lineage>
        <taxon>Bacteria</taxon>
        <taxon>Bacillati</taxon>
        <taxon>Actinomycetota</taxon>
        <taxon>Actinomycetes</taxon>
        <taxon>Pseudonocardiales</taxon>
        <taxon>Pseudonocardiaceae</taxon>
        <taxon>Pseudonocardia</taxon>
    </lineage>
</organism>
<evidence type="ECO:0000313" key="2">
    <source>
        <dbReference type="EMBL" id="MDT0353171.1"/>
    </source>
</evidence>
<name>A0ABU2NGT7_9PSEU</name>
<evidence type="ECO:0008006" key="4">
    <source>
        <dbReference type="Google" id="ProtNLM"/>
    </source>
</evidence>
<dbReference type="RefSeq" id="WP_311559687.1">
    <property type="nucleotide sequence ID" value="NZ_JAVREJ010000027.1"/>
</dbReference>
<comment type="caution">
    <text evidence="2">The sequence shown here is derived from an EMBL/GenBank/DDBJ whole genome shotgun (WGS) entry which is preliminary data.</text>
</comment>
<protein>
    <recommendedName>
        <fullName evidence="4">Cold shock CspA family protein</fullName>
    </recommendedName>
</protein>
<evidence type="ECO:0000256" key="1">
    <source>
        <dbReference type="SAM" id="MobiDB-lite"/>
    </source>
</evidence>
<gene>
    <name evidence="2" type="ORF">RM445_27030</name>
</gene>